<dbReference type="EMBL" id="BBNY01000021">
    <property type="protein sequence ID" value="GAL89698.1"/>
    <property type="molecule type" value="Genomic_DNA"/>
</dbReference>
<dbReference type="EC" id="2.1.1.72" evidence="5"/>
<evidence type="ECO:0000313" key="7">
    <source>
        <dbReference type="Proteomes" id="UP000029641"/>
    </source>
</evidence>
<dbReference type="InterPro" id="IPR003356">
    <property type="entry name" value="DNA_methylase_A-5"/>
</dbReference>
<dbReference type="PROSITE" id="PS00092">
    <property type="entry name" value="N6_MTASE"/>
    <property type="match status" value="1"/>
</dbReference>
<dbReference type="Pfam" id="PF13588">
    <property type="entry name" value="HSDR_N_2"/>
    <property type="match status" value="1"/>
</dbReference>
<dbReference type="GO" id="GO:0008170">
    <property type="term" value="F:N-methyltransferase activity"/>
    <property type="evidence" value="ECO:0007669"/>
    <property type="project" value="InterPro"/>
</dbReference>
<sequence>MAEKKEPKDGYIFDYISGIEVKATPEETEAVQVYSKILVEDYGYPKEHIQTHPQHRVKVRPSDTKKEYPVDIAVFPNNKKEENHISIIVECKKKNRKDGKTQLQDYLRFSRAPIGVWFNGDERLFIKKIEKDGKILFEDIPNIPKYGQRLEDVGKFKRKDLKPATNLKNVFKAMRNYLAGNVVGATRDEVFAQQLINLIFCKLYDEKFTKPNEMVSFRAGIDESPKDVFKRINEIFIKVKKNYDDVIDPTDNIMLDEYSLTYIVGELQQYAIMESNRDAISDAFEVFIGHALKGAQGQFFTPRNVVKMVVEMVDPSPSDKIMDPACGSGGFLVESLRYIWEKAELEYNELGWPKHEIEIEKQKIAIKNLRGIDKDYFLSKVAKAYMALLGDGRGGIFCENSLESINHWNKKTRDEIKFEYFDHILTNPPFGSKIPVKGEEMLKQYQLGHSWKIDKKTNKFVKGKLKSKETPQILFIERCLHLLKPGGKLAIVLPDGILGNDTLTYLREWILGRAKVLAVIDVPIETFMPYTSTKTSVLLLKKYKDGESIEEDYKVFMAKCETCGHNRRGQETESDDISEISTYYKKWLKEND</sequence>
<dbReference type="GO" id="GO:0032259">
    <property type="term" value="P:methylation"/>
    <property type="evidence" value="ECO:0007669"/>
    <property type="project" value="UniProtKB-KW"/>
</dbReference>
<evidence type="ECO:0000256" key="1">
    <source>
        <dbReference type="ARBA" id="ARBA00006594"/>
    </source>
</evidence>
<dbReference type="Gene3D" id="3.40.50.150">
    <property type="entry name" value="Vaccinia Virus protein VP39"/>
    <property type="match status" value="1"/>
</dbReference>
<dbReference type="PANTHER" id="PTHR42998">
    <property type="entry name" value="TYPE I RESTRICTION ENZYME HINDVIIP M PROTEIN-RELATED"/>
    <property type="match status" value="1"/>
</dbReference>
<dbReference type="eggNOG" id="COG0286">
    <property type="taxonomic scope" value="Bacteria"/>
</dbReference>
<dbReference type="STRING" id="504487.JCM19538_750"/>
<dbReference type="PRINTS" id="PR00507">
    <property type="entry name" value="N12N6MTFRASE"/>
</dbReference>
<comment type="similarity">
    <text evidence="1">Belongs to the N(4)/N(6)-methyltransferase family.</text>
</comment>
<evidence type="ECO:0000313" key="6">
    <source>
        <dbReference type="EMBL" id="GAL89698.1"/>
    </source>
</evidence>
<dbReference type="PANTHER" id="PTHR42998:SF1">
    <property type="entry name" value="TYPE I RESTRICTION ENZYME HINDI METHYLASE SUBUNIT"/>
    <property type="match status" value="1"/>
</dbReference>
<feature type="domain" description="Type I restriction enzyme R protein N-terminal" evidence="4">
    <location>
        <begin position="31"/>
        <end position="144"/>
    </location>
</feature>
<dbReference type="RefSeq" id="WP_052417985.1">
    <property type="nucleotide sequence ID" value="NZ_BBNR01000048.1"/>
</dbReference>
<comment type="caution">
    <text evidence="5">The sequence shown here is derived from an EMBL/GenBank/DDBJ whole genome shotgun (WGS) entry which is preliminary data.</text>
</comment>
<evidence type="ECO:0000259" key="4">
    <source>
        <dbReference type="Pfam" id="PF13588"/>
    </source>
</evidence>
<evidence type="ECO:0000256" key="2">
    <source>
        <dbReference type="ARBA" id="ARBA00022747"/>
    </source>
</evidence>
<keyword evidence="8" id="KW-1185">Reference proteome</keyword>
<evidence type="ECO:0000313" key="8">
    <source>
        <dbReference type="Proteomes" id="UP000030184"/>
    </source>
</evidence>
<evidence type="ECO:0000313" key="5">
    <source>
        <dbReference type="EMBL" id="GAL69161.1"/>
    </source>
</evidence>
<proteinExistence type="inferred from homology"/>
<dbReference type="Pfam" id="PF02384">
    <property type="entry name" value="N6_Mtase"/>
    <property type="match status" value="1"/>
</dbReference>
<protein>
    <submittedName>
        <fullName evidence="5">Type I restriction-modification system DNA-methyltransferase subunit M</fullName>
        <ecNumber evidence="5">2.1.1.72</ecNumber>
    </submittedName>
</protein>
<keyword evidence="5" id="KW-0489">Methyltransferase</keyword>
<keyword evidence="2" id="KW-0680">Restriction system</keyword>
<organism evidence="5 7">
    <name type="scientific">Jejuia pallidilutea</name>
    <dbReference type="NCBI Taxonomy" id="504487"/>
    <lineage>
        <taxon>Bacteria</taxon>
        <taxon>Pseudomonadati</taxon>
        <taxon>Bacteroidota</taxon>
        <taxon>Flavobacteriia</taxon>
        <taxon>Flavobacteriales</taxon>
        <taxon>Flavobacteriaceae</taxon>
        <taxon>Jejuia</taxon>
    </lineage>
</organism>
<dbReference type="InterPro" id="IPR002052">
    <property type="entry name" value="DNA_methylase_N6_adenine_CS"/>
</dbReference>
<dbReference type="REBASE" id="100467">
    <property type="entry name" value="M.Jpa19538ORF750P"/>
</dbReference>
<evidence type="ECO:0000259" key="3">
    <source>
        <dbReference type="Pfam" id="PF02384"/>
    </source>
</evidence>
<dbReference type="AlphaFoldDB" id="A0A090VWS5"/>
<dbReference type="OrthoDB" id="9814572at2"/>
<name>A0A090VWS5_9FLAO</name>
<keyword evidence="5" id="KW-0808">Transferase</keyword>
<dbReference type="EMBL" id="BBNR01000048">
    <property type="protein sequence ID" value="GAL69161.1"/>
    <property type="molecule type" value="Genomic_DNA"/>
</dbReference>
<accession>A0A090VWS5</accession>
<gene>
    <name evidence="5" type="ORF">JCM19301_397</name>
    <name evidence="6" type="ORF">JCM19538_750</name>
</gene>
<dbReference type="GO" id="GO:0009007">
    <property type="term" value="F:site-specific DNA-methyltransferase (adenine-specific) activity"/>
    <property type="evidence" value="ECO:0007669"/>
    <property type="project" value="UniProtKB-EC"/>
</dbReference>
<dbReference type="InterPro" id="IPR029464">
    <property type="entry name" value="HSDR_N"/>
</dbReference>
<reference evidence="8" key="1">
    <citation type="journal article" date="2014" name="Genome Announc.">
        <title>Draft Genome Sequence of Marine Flavobacterium Jejuia pallidilutea Strain 11shimoA1 and Pigmentation Mutants.</title>
        <authorList>
            <person name="Takatani N."/>
            <person name="Nakanishi M."/>
            <person name="Meirelles P."/>
            <person name="Mino S."/>
            <person name="Suda W."/>
            <person name="Oshima K."/>
            <person name="Hattori M."/>
            <person name="Ohkuma M."/>
            <person name="Hosokawa M."/>
            <person name="Miyashita K."/>
            <person name="Thompson F.L."/>
            <person name="Niwa A."/>
            <person name="Sawabe T."/>
            <person name="Sawabe T."/>
        </authorList>
    </citation>
    <scope>NUCLEOTIDE SEQUENCE [LARGE SCALE GENOMIC DNA]</scope>
    <source>
        <strain evidence="8">JCM 19538</strain>
    </source>
</reference>
<dbReference type="SUPFAM" id="SSF53335">
    <property type="entry name" value="S-adenosyl-L-methionine-dependent methyltransferases"/>
    <property type="match status" value="1"/>
</dbReference>
<dbReference type="Proteomes" id="UP000029641">
    <property type="component" value="Unassembled WGS sequence"/>
</dbReference>
<feature type="domain" description="DNA methylase adenine-specific" evidence="3">
    <location>
        <begin position="276"/>
        <end position="590"/>
    </location>
</feature>
<dbReference type="GO" id="GO:0003677">
    <property type="term" value="F:DNA binding"/>
    <property type="evidence" value="ECO:0007669"/>
    <property type="project" value="InterPro"/>
</dbReference>
<dbReference type="GO" id="GO:0009307">
    <property type="term" value="P:DNA restriction-modification system"/>
    <property type="evidence" value="ECO:0007669"/>
    <property type="project" value="UniProtKB-KW"/>
</dbReference>
<dbReference type="InterPro" id="IPR029063">
    <property type="entry name" value="SAM-dependent_MTases_sf"/>
</dbReference>
<dbReference type="Proteomes" id="UP000030184">
    <property type="component" value="Unassembled WGS sequence"/>
</dbReference>
<dbReference type="InterPro" id="IPR052916">
    <property type="entry name" value="Type-I_RE_MTase_Subunit"/>
</dbReference>